<organism evidence="5 6">
    <name type="scientific">Fistulina hepatica ATCC 64428</name>
    <dbReference type="NCBI Taxonomy" id="1128425"/>
    <lineage>
        <taxon>Eukaryota</taxon>
        <taxon>Fungi</taxon>
        <taxon>Dikarya</taxon>
        <taxon>Basidiomycota</taxon>
        <taxon>Agaricomycotina</taxon>
        <taxon>Agaricomycetes</taxon>
        <taxon>Agaricomycetidae</taxon>
        <taxon>Agaricales</taxon>
        <taxon>Fistulinaceae</taxon>
        <taxon>Fistulina</taxon>
    </lineage>
</organism>
<dbReference type="SUPFAM" id="SSF51621">
    <property type="entry name" value="Phosphoenolpyruvate/pyruvate domain"/>
    <property type="match status" value="1"/>
</dbReference>
<dbReference type="Pfam" id="PF03328">
    <property type="entry name" value="HpcH_HpaI"/>
    <property type="match status" value="1"/>
</dbReference>
<dbReference type="GO" id="GO:0016832">
    <property type="term" value="F:aldehyde-lyase activity"/>
    <property type="evidence" value="ECO:0007669"/>
    <property type="project" value="TreeGrafter"/>
</dbReference>
<evidence type="ECO:0000313" key="5">
    <source>
        <dbReference type="EMBL" id="KIY52992.1"/>
    </source>
</evidence>
<dbReference type="Gene3D" id="3.20.20.60">
    <property type="entry name" value="Phosphoenolpyruvate-binding domains"/>
    <property type="match status" value="1"/>
</dbReference>
<dbReference type="GO" id="GO:0046872">
    <property type="term" value="F:metal ion binding"/>
    <property type="evidence" value="ECO:0007669"/>
    <property type="project" value="UniProtKB-KW"/>
</dbReference>
<evidence type="ECO:0000256" key="3">
    <source>
        <dbReference type="ARBA" id="ARBA00023239"/>
    </source>
</evidence>
<dbReference type="InterPro" id="IPR040442">
    <property type="entry name" value="Pyrv_kinase-like_dom_sf"/>
</dbReference>
<dbReference type="EMBL" id="KN881629">
    <property type="protein sequence ID" value="KIY52992.1"/>
    <property type="molecule type" value="Genomic_DNA"/>
</dbReference>
<sequence>MPESIICPLRRAIKAQKPALGAWITFPGAAVARTVARTPGITWALIDAEHGLITDSDYYNMVNAVAACGVSPIIRIPSDEAWMVKRALDSGAHGVMVPMVNSTEIAAKIVSACKYPPEGIRGFGPMFTHAAGALGDDYKATANDDLVIAVQIENPNSVKEIDAILTTGVDVAFIGPFDLSVSMNVPFGSPEHEGAIEKIRLACKKAGKTSAIFCLNGEQAKMRLAQGFDMVSVSTDIDSLGNFLTAAFATAQS</sequence>
<keyword evidence="3" id="KW-0456">Lyase</keyword>
<comment type="similarity">
    <text evidence="1">Belongs to the HpcH/HpaI aldolase family.</text>
</comment>
<evidence type="ECO:0000313" key="6">
    <source>
        <dbReference type="Proteomes" id="UP000054144"/>
    </source>
</evidence>
<keyword evidence="6" id="KW-1185">Reference proteome</keyword>
<dbReference type="PANTHER" id="PTHR30502">
    <property type="entry name" value="2-KETO-3-DEOXY-L-RHAMNONATE ALDOLASE"/>
    <property type="match status" value="1"/>
</dbReference>
<dbReference type="Proteomes" id="UP000054144">
    <property type="component" value="Unassembled WGS sequence"/>
</dbReference>
<protein>
    <submittedName>
        <fullName evidence="5">Phosphoenolpyruvate/pyruvate domain-containing protein</fullName>
    </submittedName>
</protein>
<accession>A0A0D7AN27</accession>
<evidence type="ECO:0000256" key="2">
    <source>
        <dbReference type="ARBA" id="ARBA00022723"/>
    </source>
</evidence>
<dbReference type="AlphaFoldDB" id="A0A0D7AN27"/>
<dbReference type="InterPro" id="IPR050251">
    <property type="entry name" value="HpcH-HpaI_aldolase"/>
</dbReference>
<reference evidence="5 6" key="1">
    <citation type="journal article" date="2015" name="Fungal Genet. Biol.">
        <title>Evolution of novel wood decay mechanisms in Agaricales revealed by the genome sequences of Fistulina hepatica and Cylindrobasidium torrendii.</title>
        <authorList>
            <person name="Floudas D."/>
            <person name="Held B.W."/>
            <person name="Riley R."/>
            <person name="Nagy L.G."/>
            <person name="Koehler G."/>
            <person name="Ransdell A.S."/>
            <person name="Younus H."/>
            <person name="Chow J."/>
            <person name="Chiniquy J."/>
            <person name="Lipzen A."/>
            <person name="Tritt A."/>
            <person name="Sun H."/>
            <person name="Haridas S."/>
            <person name="LaButti K."/>
            <person name="Ohm R.A."/>
            <person name="Kues U."/>
            <person name="Blanchette R.A."/>
            <person name="Grigoriev I.V."/>
            <person name="Minto R.E."/>
            <person name="Hibbett D.S."/>
        </authorList>
    </citation>
    <scope>NUCLEOTIDE SEQUENCE [LARGE SCALE GENOMIC DNA]</scope>
    <source>
        <strain evidence="5 6">ATCC 64428</strain>
    </source>
</reference>
<evidence type="ECO:0000256" key="1">
    <source>
        <dbReference type="ARBA" id="ARBA00005568"/>
    </source>
</evidence>
<keyword evidence="2" id="KW-0479">Metal-binding</keyword>
<proteinExistence type="inferred from homology"/>
<dbReference type="GO" id="GO:0005737">
    <property type="term" value="C:cytoplasm"/>
    <property type="evidence" value="ECO:0007669"/>
    <property type="project" value="TreeGrafter"/>
</dbReference>
<gene>
    <name evidence="5" type="ORF">FISHEDRAFT_34499</name>
</gene>
<feature type="domain" description="HpcH/HpaI aldolase/citrate lyase" evidence="4">
    <location>
        <begin position="38"/>
        <end position="240"/>
    </location>
</feature>
<dbReference type="InterPro" id="IPR005000">
    <property type="entry name" value="Aldolase/citrate-lyase_domain"/>
</dbReference>
<dbReference type="OrthoDB" id="1621678at2759"/>
<name>A0A0D7AN27_9AGAR</name>
<keyword evidence="5" id="KW-0670">Pyruvate</keyword>
<evidence type="ECO:0000259" key="4">
    <source>
        <dbReference type="Pfam" id="PF03328"/>
    </source>
</evidence>
<dbReference type="PANTHER" id="PTHR30502:SF0">
    <property type="entry name" value="PHOSPHOENOLPYRUVATE CARBOXYLASE FAMILY PROTEIN"/>
    <property type="match status" value="1"/>
</dbReference>
<dbReference type="InterPro" id="IPR015813">
    <property type="entry name" value="Pyrv/PenolPyrv_kinase-like_dom"/>
</dbReference>